<evidence type="ECO:0000313" key="1">
    <source>
        <dbReference type="EMBL" id="BAS01525.1"/>
    </source>
</evidence>
<name>A0A0H5BK28_9EUKA</name>
<geneLocation type="nucleomorph" evidence="1"/>
<sequence length="199" mass="24675">MRICILLLKNLKQFVTNFYNYKKKKNINIYLIQFGIKYIIEYNTSYSKIIKIFIRNQSRKKLDIFPHSKYLWLRYRNYLKNMLLKISTMLLITKSFIFPQNYKEIILEDNNINYYINNKKFLYYQTFYYNFILNFISNFNNIYLKGISFTNKYSYNNYSIILVNNIIFKIFRNSRKIFNEIFIFSLTKKFSKAINEYRF</sequence>
<protein>
    <submittedName>
        <fullName evidence="1">Uncharacterized protein</fullName>
    </submittedName>
</protein>
<proteinExistence type="predicted"/>
<accession>A0A0H5BK28</accession>
<reference evidence="1" key="1">
    <citation type="journal article" date="2015" name="Genome Biol. Evol.">
        <title>Nucleomorph Genome Sequences of Two Chlorarachniophytes, Amorphochlora amoebiformis and Lotharella vacuolata.</title>
        <authorList>
            <person name="Suzuki S."/>
            <person name="Shirato S."/>
            <person name="Hirakawa Y."/>
            <person name="Ishida K."/>
        </authorList>
    </citation>
    <scope>NUCLEOTIDE SEQUENCE</scope>
    <source>
        <strain evidence="1">CCMP240</strain>
    </source>
</reference>
<organism evidence="1">
    <name type="scientific">Lotharella vacuolata</name>
    <dbReference type="NCBI Taxonomy" id="74820"/>
    <lineage>
        <taxon>Eukaryota</taxon>
        <taxon>Sar</taxon>
        <taxon>Rhizaria</taxon>
        <taxon>Cercozoa</taxon>
        <taxon>Chlorarachniophyceae</taxon>
        <taxon>Lotharella</taxon>
    </lineage>
</organism>
<dbReference type="EMBL" id="AB996600">
    <property type="protein sequence ID" value="BAS01525.1"/>
    <property type="molecule type" value="Genomic_DNA"/>
</dbReference>
<keyword evidence="1" id="KW-0542">Nucleomorph</keyword>
<dbReference type="AlphaFoldDB" id="A0A0H5BK28"/>